<feature type="transmembrane region" description="Helical" evidence="2">
    <location>
        <begin position="232"/>
        <end position="254"/>
    </location>
</feature>
<evidence type="ECO:0000313" key="3">
    <source>
        <dbReference type="EMBL" id="TCC18782.1"/>
    </source>
</evidence>
<feature type="transmembrane region" description="Helical" evidence="2">
    <location>
        <begin position="115"/>
        <end position="137"/>
    </location>
</feature>
<keyword evidence="2" id="KW-0812">Transmembrane</keyword>
<evidence type="ECO:0000313" key="4">
    <source>
        <dbReference type="Proteomes" id="UP000292385"/>
    </source>
</evidence>
<comment type="caution">
    <text evidence="3">The sequence shown here is derived from an EMBL/GenBank/DDBJ whole genome shotgun (WGS) entry which is preliminary data.</text>
</comment>
<feature type="compositionally biased region" description="Low complexity" evidence="1">
    <location>
        <begin position="405"/>
        <end position="414"/>
    </location>
</feature>
<keyword evidence="4" id="KW-1185">Reference proteome</keyword>
<dbReference type="InterPro" id="IPR045782">
    <property type="entry name" value="TrbL_3"/>
</dbReference>
<feature type="region of interest" description="Disordered" evidence="1">
    <location>
        <begin position="393"/>
        <end position="454"/>
    </location>
</feature>
<reference evidence="3 4" key="1">
    <citation type="submission" date="2019-02" db="EMBL/GenBank/DDBJ databases">
        <title>Kribbella capetownensis sp. nov. and Kribbella speibonae sp. nov., isolated from soil.</title>
        <authorList>
            <person name="Curtis S.M."/>
            <person name="Norton I."/>
            <person name="Everest G.J."/>
            <person name="Meyers P.R."/>
        </authorList>
    </citation>
    <scope>NUCLEOTIDE SEQUENCE [LARGE SCALE GENOMIC DNA]</scope>
    <source>
        <strain evidence="3 4">SK5</strain>
    </source>
</reference>
<dbReference type="EMBL" id="SJJY01000009">
    <property type="protein sequence ID" value="TCC18782.1"/>
    <property type="molecule type" value="Genomic_DNA"/>
</dbReference>
<dbReference type="Pfam" id="PF19590">
    <property type="entry name" value="TrbL_3"/>
    <property type="match status" value="1"/>
</dbReference>
<gene>
    <name evidence="3" type="ORF">E0H58_33485</name>
</gene>
<proteinExistence type="predicted"/>
<feature type="transmembrane region" description="Helical" evidence="2">
    <location>
        <begin position="178"/>
        <end position="201"/>
    </location>
</feature>
<evidence type="ECO:0000256" key="1">
    <source>
        <dbReference type="SAM" id="MobiDB-lite"/>
    </source>
</evidence>
<name>A0ABY1ZVZ6_9ACTN</name>
<keyword evidence="2" id="KW-1133">Transmembrane helix</keyword>
<feature type="compositionally biased region" description="Gly residues" evidence="1">
    <location>
        <begin position="443"/>
        <end position="454"/>
    </location>
</feature>
<organism evidence="3 4">
    <name type="scientific">Kribbella speibonae</name>
    <dbReference type="NCBI Taxonomy" id="1572660"/>
    <lineage>
        <taxon>Bacteria</taxon>
        <taxon>Bacillati</taxon>
        <taxon>Actinomycetota</taxon>
        <taxon>Actinomycetes</taxon>
        <taxon>Propionibacteriales</taxon>
        <taxon>Kribbellaceae</taxon>
        <taxon>Kribbella</taxon>
    </lineage>
</organism>
<protein>
    <recommendedName>
        <fullName evidence="5">TrbL/VirB6 plasmid conjugal transfer protein</fullName>
    </recommendedName>
</protein>
<feature type="transmembrane region" description="Helical" evidence="2">
    <location>
        <begin position="274"/>
        <end position="293"/>
    </location>
</feature>
<feature type="transmembrane region" description="Helical" evidence="2">
    <location>
        <begin position="85"/>
        <end position="103"/>
    </location>
</feature>
<evidence type="ECO:0008006" key="5">
    <source>
        <dbReference type="Google" id="ProtNLM"/>
    </source>
</evidence>
<keyword evidence="2" id="KW-0472">Membrane</keyword>
<sequence>MEWYLMCSPMDMKCQVVEGVQSAASNWIGYVNQVSTDFFSTILNSLATFWVKPETPVSLATSTDDGHTWTDSKTVAFVQGQTLKLTLTILALAIVIAGLRMAWEQRAKPVQDLLKALLTFIVVTGAGTATVQLLIAWSDAFSLQVIQAAIGGEGFESTMKNLLTNPTEHGSGAGMTSVLMLILIGQVAAWASLIQIVLMLIRSAMLVLLGSTLPLAAAATNTEVGKAWFKKYCAWTLGFIAYKPAAALIYAAAIKLKDDKMLGTSTGLMQSLTALMMMLLAVLAMPALLRLAVPITAAVGGGSAGMGSTGPDTGSLASGAVNVGSSSGARGDSLSAASSGGGAGASGAGAGGAGASGAVTAGGKAAGGAGLGPAGVAAAAGKKAAGAFAGAAAHSAGEAGGGSSGASMPRSSGSRSGGGRANSRSAGGRTGPSPSPKVPAGSTTGGDTGPSGNW</sequence>
<accession>A0ABY1ZVZ6</accession>
<evidence type="ECO:0000256" key="2">
    <source>
        <dbReference type="SAM" id="Phobius"/>
    </source>
</evidence>
<dbReference type="Proteomes" id="UP000292385">
    <property type="component" value="Unassembled WGS sequence"/>
</dbReference>